<feature type="compositionally biased region" description="Basic and acidic residues" evidence="1">
    <location>
        <begin position="317"/>
        <end position="330"/>
    </location>
</feature>
<dbReference type="STRING" id="1802158.A2827_00320"/>
<dbReference type="SMART" id="SM00564">
    <property type="entry name" value="PQQ"/>
    <property type="match status" value="4"/>
</dbReference>
<dbReference type="SUPFAM" id="SSF50199">
    <property type="entry name" value="Staphylococcal nuclease"/>
    <property type="match status" value="1"/>
</dbReference>
<dbReference type="Gene3D" id="2.40.128.630">
    <property type="match status" value="2"/>
</dbReference>
<dbReference type="InterPro" id="IPR002372">
    <property type="entry name" value="PQQ_rpt_dom"/>
</dbReference>
<dbReference type="InterPro" id="IPR011047">
    <property type="entry name" value="Quinoprotein_ADH-like_sf"/>
</dbReference>
<dbReference type="PANTHER" id="PTHR34512:SF30">
    <property type="entry name" value="OUTER MEMBRANE PROTEIN ASSEMBLY FACTOR BAMB"/>
    <property type="match status" value="1"/>
</dbReference>
<feature type="region of interest" description="Disordered" evidence="1">
    <location>
        <begin position="516"/>
        <end position="617"/>
    </location>
</feature>
<feature type="non-terminal residue" evidence="3">
    <location>
        <position position="1"/>
    </location>
</feature>
<accession>A0A1G2H671</accession>
<evidence type="ECO:0000313" key="3">
    <source>
        <dbReference type="EMBL" id="OGZ57974.1"/>
    </source>
</evidence>
<dbReference type="SUPFAM" id="SSF74853">
    <property type="entry name" value="Lamin A/C globular tail domain"/>
    <property type="match status" value="1"/>
</dbReference>
<feature type="region of interest" description="Disordered" evidence="1">
    <location>
        <begin position="310"/>
        <end position="330"/>
    </location>
</feature>
<protein>
    <recommendedName>
        <fullName evidence="2">TNase-like domain-containing protein</fullName>
    </recommendedName>
</protein>
<dbReference type="InterPro" id="IPR036415">
    <property type="entry name" value="Lamin_tail_dom_sf"/>
</dbReference>
<dbReference type="PROSITE" id="PS00018">
    <property type="entry name" value="EF_HAND_1"/>
    <property type="match status" value="1"/>
</dbReference>
<evidence type="ECO:0000256" key="1">
    <source>
        <dbReference type="SAM" id="MobiDB-lite"/>
    </source>
</evidence>
<dbReference type="Gene3D" id="2.40.50.90">
    <property type="match status" value="1"/>
</dbReference>
<feature type="compositionally biased region" description="Polar residues" evidence="1">
    <location>
        <begin position="561"/>
        <end position="617"/>
    </location>
</feature>
<dbReference type="EMBL" id="MHOD01000017">
    <property type="protein sequence ID" value="OGZ57974.1"/>
    <property type="molecule type" value="Genomic_DNA"/>
</dbReference>
<feature type="region of interest" description="Disordered" evidence="1">
    <location>
        <begin position="762"/>
        <end position="785"/>
    </location>
</feature>
<comment type="caution">
    <text evidence="3">The sequence shown here is derived from an EMBL/GenBank/DDBJ whole genome shotgun (WGS) entry which is preliminary data.</text>
</comment>
<gene>
    <name evidence="3" type="ORF">A2827_00320</name>
</gene>
<dbReference type="SUPFAM" id="SSF50998">
    <property type="entry name" value="Quinoprotein alcohol dehydrogenase-like"/>
    <property type="match status" value="1"/>
</dbReference>
<sequence length="1190" mass="130555">IKDSGSELVYQYWIFYVYNKFGNEHYGDWEFVYVFVDRKNGSTTKIVGSAHNGTHTKVAFANNELEFPGIKNVRILVEVGSHANAPDGNIDGLFSNINLLKKSKDISNWSNAYGIWTWSVSDKLHGVKVEHDSPYYDLRPLDEIKDVFRKKYSEDTPLLSKKKSPALGMIEMRIGKSKFYALPLGGDSPQNAWLKDEYSNPQKVVPLTPSRIASGISNKVTEVTSSAKHSILSAAENAVSVGESIGNNIVHLGATVNIPNSPFSVADLFSENPIEPLTLKDFAGQNALRGDLIEPKYLLSGSLGELISDTESNSADDADKQATDILSDDSKEEVKANKDFNQTGLDVNENKESAFDNEYIEERSSGEGNLAFEYETEVAIATRVIDGDTIELKTGQIVRYIGINAPELPDNCFAKEATQRNGELAAGKQLIFIKGPTDKDKYDRLLRFAWADENKNGKIDSEDIFINLSLVEGGYAYSFNFGEIHAYDHRFESAEEQAKRDRRGLWGDACKKEEEPKAVFSPETGQYKAGSGARAMPTPDVPEEESSDSPTPKSEEGGSGTSIDSGFSDDPNSTSTDYGNSTSTDPGTGNSTSTDFGNATTTDPIPANEENQPESSPISINEIQLADSEFVELYNNSSSSISMANYYFSYYSPTKTSWNDPHRSKKFPDDAEITRYAHYLIGLKDFPTDGGNPNADWQPYSSNQFNNSRGTVAIFPFDPSSTTSEVAYLGRVDAVGWDDDFGGNENDISLYENSPAAFVPADGQSISRNDSHDDTDNNSIDFSVAGSPTPRNSDWIIAENEEADDAAGAPPLWQMYQKDARRSGFSPLANGPNFSTSTEVSAYWVFEMERRSTYPAVVGYDGRVYSSDVDGFVYSINIDGSLNWKFDPRIDGGGGEGWSSGSLALSNDSTDVYSMYADTDINKAVLYRIRAKDGILRWKYIDDSGNNVFTPAAIDSSNNIYFTGKSRIYSISKDATLNWITPISSIWLRAVSLDKDGYLYTVAKKNNDPRGTYIFKIKTDDGSIVWEENSSHLDLFNPVSVGENGIVYTGGYLNTGKSGLYAIDKNDGSIIWFSRIGDVTGPNPAFDSDGNIYLGVRNSESSGALYKVNADGDTAWSFVSKPIGPVEVPAITDSMSVVYMGSTQKFIYAINSVTGREIWSYELSGNALGFAIGDGVLYASSKDGKIYAFK</sequence>
<dbReference type="Proteomes" id="UP000177932">
    <property type="component" value="Unassembled WGS sequence"/>
</dbReference>
<dbReference type="Pfam" id="PF13360">
    <property type="entry name" value="PQQ_2"/>
    <property type="match status" value="1"/>
</dbReference>
<dbReference type="AlphaFoldDB" id="A0A1G2H671"/>
<dbReference type="SMART" id="SM00318">
    <property type="entry name" value="SNc"/>
    <property type="match status" value="1"/>
</dbReference>
<dbReference type="Gene3D" id="2.140.10.10">
    <property type="entry name" value="Quinoprotein alcohol dehydrogenase-like superfamily"/>
    <property type="match status" value="1"/>
</dbReference>
<reference evidence="3 4" key="1">
    <citation type="journal article" date="2016" name="Nat. Commun.">
        <title>Thousands of microbial genomes shed light on interconnected biogeochemical processes in an aquifer system.</title>
        <authorList>
            <person name="Anantharaman K."/>
            <person name="Brown C.T."/>
            <person name="Hug L.A."/>
            <person name="Sharon I."/>
            <person name="Castelle C.J."/>
            <person name="Probst A.J."/>
            <person name="Thomas B.C."/>
            <person name="Singh A."/>
            <person name="Wilkins M.J."/>
            <person name="Karaoz U."/>
            <person name="Brodie E.L."/>
            <person name="Williams K.H."/>
            <person name="Hubbard S.S."/>
            <person name="Banfield J.F."/>
        </authorList>
    </citation>
    <scope>NUCLEOTIDE SEQUENCE [LARGE SCALE GENOMIC DNA]</scope>
</reference>
<evidence type="ECO:0000259" key="2">
    <source>
        <dbReference type="PROSITE" id="PS50830"/>
    </source>
</evidence>
<organism evidence="3 4">
    <name type="scientific">Candidatus Spechtbacteria bacterium RIFCSPHIGHO2_01_FULL_43_30</name>
    <dbReference type="NCBI Taxonomy" id="1802158"/>
    <lineage>
        <taxon>Bacteria</taxon>
        <taxon>Candidatus Spechtiibacteriota</taxon>
    </lineage>
</organism>
<dbReference type="InterPro" id="IPR018247">
    <property type="entry name" value="EF_Hand_1_Ca_BS"/>
</dbReference>
<dbReference type="Pfam" id="PF00565">
    <property type="entry name" value="SNase"/>
    <property type="match status" value="1"/>
</dbReference>
<proteinExistence type="predicted"/>
<feature type="domain" description="TNase-like" evidence="2">
    <location>
        <begin position="375"/>
        <end position="508"/>
    </location>
</feature>
<name>A0A1G2H671_9BACT</name>
<dbReference type="InterPro" id="IPR018391">
    <property type="entry name" value="PQQ_b-propeller_rpt"/>
</dbReference>
<evidence type="ECO:0000313" key="4">
    <source>
        <dbReference type="Proteomes" id="UP000177932"/>
    </source>
</evidence>
<dbReference type="InterPro" id="IPR016071">
    <property type="entry name" value="Staphylococal_nuclease_OB-fold"/>
</dbReference>
<dbReference type="InterPro" id="IPR035437">
    <property type="entry name" value="SNase_OB-fold_sf"/>
</dbReference>
<dbReference type="PANTHER" id="PTHR34512">
    <property type="entry name" value="CELL SURFACE PROTEIN"/>
    <property type="match status" value="1"/>
</dbReference>
<dbReference type="PROSITE" id="PS50830">
    <property type="entry name" value="TNASE_3"/>
    <property type="match status" value="1"/>
</dbReference>